<dbReference type="InterPro" id="IPR015421">
    <property type="entry name" value="PyrdxlP-dep_Trfase_major"/>
</dbReference>
<dbReference type="InterPro" id="IPR015424">
    <property type="entry name" value="PyrdxlP-dep_Trfase"/>
</dbReference>
<comment type="caution">
    <text evidence="3">The sequence shown here is derived from an EMBL/GenBank/DDBJ whole genome shotgun (WGS) entry which is preliminary data.</text>
</comment>
<protein>
    <submittedName>
        <fullName evidence="3">Aminotransferase</fullName>
    </submittedName>
</protein>
<keyword evidence="4" id="KW-1185">Reference proteome</keyword>
<keyword evidence="3" id="KW-0032">Aminotransferase</keyword>
<dbReference type="EMBL" id="BMHL01000002">
    <property type="protein sequence ID" value="GGC26445.1"/>
    <property type="molecule type" value="Genomic_DNA"/>
</dbReference>
<dbReference type="Pfam" id="PF00266">
    <property type="entry name" value="Aminotran_5"/>
    <property type="match status" value="1"/>
</dbReference>
<dbReference type="InterPro" id="IPR015422">
    <property type="entry name" value="PyrdxlP-dep_Trfase_small"/>
</dbReference>
<dbReference type="PANTHER" id="PTHR43586">
    <property type="entry name" value="CYSTEINE DESULFURASE"/>
    <property type="match status" value="1"/>
</dbReference>
<dbReference type="GO" id="GO:0008483">
    <property type="term" value="F:transaminase activity"/>
    <property type="evidence" value="ECO:0007669"/>
    <property type="project" value="UniProtKB-KW"/>
</dbReference>
<proteinExistence type="predicted"/>
<organism evidence="3 4">
    <name type="scientific">Paraburkholderia caffeinilytica</name>
    <dbReference type="NCBI Taxonomy" id="1761016"/>
    <lineage>
        <taxon>Bacteria</taxon>
        <taxon>Pseudomonadati</taxon>
        <taxon>Pseudomonadota</taxon>
        <taxon>Betaproteobacteria</taxon>
        <taxon>Burkholderiales</taxon>
        <taxon>Burkholderiaceae</taxon>
        <taxon>Paraburkholderia</taxon>
    </lineage>
</organism>
<dbReference type="Gene3D" id="3.40.640.10">
    <property type="entry name" value="Type I PLP-dependent aspartate aminotransferase-like (Major domain)"/>
    <property type="match status" value="1"/>
</dbReference>
<dbReference type="Proteomes" id="UP000602004">
    <property type="component" value="Unassembled WGS sequence"/>
</dbReference>
<evidence type="ECO:0000313" key="3">
    <source>
        <dbReference type="EMBL" id="GGC26445.1"/>
    </source>
</evidence>
<feature type="domain" description="Aminotransferase class V" evidence="2">
    <location>
        <begin position="59"/>
        <end position="332"/>
    </location>
</feature>
<evidence type="ECO:0000313" key="4">
    <source>
        <dbReference type="Proteomes" id="UP000602004"/>
    </source>
</evidence>
<gene>
    <name evidence="3" type="ORF">GCM10011400_11110</name>
</gene>
<name>A0ABQ1LQ02_9BURK</name>
<sequence>MHMTRLLDNAAIRADFPVASKMLYLDSAHQTPLGVTAKLAIEDFLAESFEMAGPKPKWLARVEHVRGGLASFIGASPDEIAYTKNTSEGLNIAANAIDFNAGDNVLLIEGDHPNNAYTWLNLRRKGVEVRFVKLSGEVANAQTFAPYVDCKTRAISLSHVTFHAGQRHDIRSIGQLCKKKALYLVVDAMQSVGVLPLDVKDLGISILAAGCHKGLLVPQGLGFLYVNSSLESLEPVYLATAGLANPPADFIARPDDVTLRAGAGRFELGNFNLPGIHALGATLGLLENIGVDNIEAHVLRLGDRLIEHLDDLRIRLVGPRDATERAHIYTMALSPDWLAYFSENNVRVSPERDGIRISFGIFNNETDVDAVADLIRKRL</sequence>
<dbReference type="InterPro" id="IPR000192">
    <property type="entry name" value="Aminotrans_V_dom"/>
</dbReference>
<keyword evidence="3" id="KW-0808">Transferase</keyword>
<reference evidence="4" key="1">
    <citation type="journal article" date="2019" name="Int. J. Syst. Evol. Microbiol.">
        <title>The Global Catalogue of Microorganisms (GCM) 10K type strain sequencing project: providing services to taxonomists for standard genome sequencing and annotation.</title>
        <authorList>
            <consortium name="The Broad Institute Genomics Platform"/>
            <consortium name="The Broad Institute Genome Sequencing Center for Infectious Disease"/>
            <person name="Wu L."/>
            <person name="Ma J."/>
        </authorList>
    </citation>
    <scope>NUCLEOTIDE SEQUENCE [LARGE SCALE GENOMIC DNA]</scope>
    <source>
        <strain evidence="4">CGMCC 1.15103</strain>
    </source>
</reference>
<accession>A0ABQ1LQ02</accession>
<dbReference type="PANTHER" id="PTHR43586:SF15">
    <property type="entry name" value="BLR3095 PROTEIN"/>
    <property type="match status" value="1"/>
</dbReference>
<evidence type="ECO:0000259" key="2">
    <source>
        <dbReference type="Pfam" id="PF00266"/>
    </source>
</evidence>
<evidence type="ECO:0000256" key="1">
    <source>
        <dbReference type="ARBA" id="ARBA00022898"/>
    </source>
</evidence>
<keyword evidence="1" id="KW-0663">Pyridoxal phosphate</keyword>
<dbReference type="Gene3D" id="3.90.1150.10">
    <property type="entry name" value="Aspartate Aminotransferase, domain 1"/>
    <property type="match status" value="1"/>
</dbReference>
<dbReference type="SUPFAM" id="SSF53383">
    <property type="entry name" value="PLP-dependent transferases"/>
    <property type="match status" value="1"/>
</dbReference>